<sequence length="209" mass="21848">MIQTEPEPEEEHDMATRLTSICLWTLGALLACTVQASAAPIIDIEPETLSVSHGQSFGVNIVIHDATDLFAFQFDLSFDARLLSATGVADGGLLSGGGPIIFFPGTIDNVAGRISFTLGTLAGNLPGVNGTGALAGIEFRSRNASGIATLKLSDIILLDSNLADIDFVAPLPAPIAVMPEPGTLALLAPMLLGMAWVLRRRHPHLSPQG</sequence>
<comment type="caution">
    <text evidence="2">The sequence shown here is derived from an EMBL/GenBank/DDBJ whole genome shotgun (WGS) entry which is preliminary data.</text>
</comment>
<dbReference type="InterPro" id="IPR002102">
    <property type="entry name" value="Cohesin_dom"/>
</dbReference>
<dbReference type="GO" id="GO:0030246">
    <property type="term" value="F:carbohydrate binding"/>
    <property type="evidence" value="ECO:0007669"/>
    <property type="project" value="InterPro"/>
</dbReference>
<dbReference type="InterPro" id="IPR008965">
    <property type="entry name" value="CBM2/CBM3_carb-bd_dom_sf"/>
</dbReference>
<dbReference type="Pfam" id="PF00963">
    <property type="entry name" value="Cohesin"/>
    <property type="match status" value="1"/>
</dbReference>
<organism evidence="2 3">
    <name type="scientific">Janthinobacterium lividum</name>
    <dbReference type="NCBI Taxonomy" id="29581"/>
    <lineage>
        <taxon>Bacteria</taxon>
        <taxon>Pseudomonadati</taxon>
        <taxon>Pseudomonadota</taxon>
        <taxon>Betaproteobacteria</taxon>
        <taxon>Burkholderiales</taxon>
        <taxon>Oxalobacteraceae</taxon>
        <taxon>Janthinobacterium</taxon>
    </lineage>
</organism>
<feature type="domain" description="Cohesin" evidence="1">
    <location>
        <begin position="48"/>
        <end position="165"/>
    </location>
</feature>
<dbReference type="GO" id="GO:0000272">
    <property type="term" value="P:polysaccharide catabolic process"/>
    <property type="evidence" value="ECO:0007669"/>
    <property type="project" value="InterPro"/>
</dbReference>
<gene>
    <name evidence="2" type="ORF">AKG95_10345</name>
</gene>
<evidence type="ECO:0000313" key="2">
    <source>
        <dbReference type="EMBL" id="OHV97579.1"/>
    </source>
</evidence>
<evidence type="ECO:0000313" key="3">
    <source>
        <dbReference type="Proteomes" id="UP000179840"/>
    </source>
</evidence>
<name>A0A1S1UC26_9BURK</name>
<dbReference type="Proteomes" id="UP000179840">
    <property type="component" value="Unassembled WGS sequence"/>
</dbReference>
<evidence type="ECO:0000259" key="1">
    <source>
        <dbReference type="Pfam" id="PF00963"/>
    </source>
</evidence>
<dbReference type="Gene3D" id="2.60.40.680">
    <property type="match status" value="1"/>
</dbReference>
<proteinExistence type="predicted"/>
<protein>
    <recommendedName>
        <fullName evidence="1">Cohesin domain-containing protein</fullName>
    </recommendedName>
</protein>
<accession>A0A1S1UC26</accession>
<dbReference type="SUPFAM" id="SSF49384">
    <property type="entry name" value="Carbohydrate-binding domain"/>
    <property type="match status" value="1"/>
</dbReference>
<dbReference type="AlphaFoldDB" id="A0A1S1UC26"/>
<dbReference type="CDD" id="cd08547">
    <property type="entry name" value="Type_II_cohesin"/>
    <property type="match status" value="1"/>
</dbReference>
<dbReference type="EMBL" id="LFKP01000005">
    <property type="protein sequence ID" value="OHV97579.1"/>
    <property type="molecule type" value="Genomic_DNA"/>
</dbReference>
<reference evidence="2 3" key="1">
    <citation type="submission" date="2015-06" db="EMBL/GenBank/DDBJ databases">
        <title>Draft genome sequencing of a biphenyl-degrading bacterium, Janthinobacterium lividum MEG1.</title>
        <authorList>
            <person name="Shimodaira J."/>
            <person name="Hatta T."/>
        </authorList>
    </citation>
    <scope>NUCLEOTIDE SEQUENCE [LARGE SCALE GENOMIC DNA]</scope>
    <source>
        <strain evidence="2 3">MEG1</strain>
    </source>
</reference>